<feature type="non-terminal residue" evidence="1">
    <location>
        <position position="1"/>
    </location>
</feature>
<dbReference type="EMBL" id="LXQA011438561">
    <property type="protein sequence ID" value="MCI97279.1"/>
    <property type="molecule type" value="Genomic_DNA"/>
</dbReference>
<organism evidence="1 2">
    <name type="scientific">Trifolium medium</name>
    <dbReference type="NCBI Taxonomy" id="97028"/>
    <lineage>
        <taxon>Eukaryota</taxon>
        <taxon>Viridiplantae</taxon>
        <taxon>Streptophyta</taxon>
        <taxon>Embryophyta</taxon>
        <taxon>Tracheophyta</taxon>
        <taxon>Spermatophyta</taxon>
        <taxon>Magnoliopsida</taxon>
        <taxon>eudicotyledons</taxon>
        <taxon>Gunneridae</taxon>
        <taxon>Pentapetalae</taxon>
        <taxon>rosids</taxon>
        <taxon>fabids</taxon>
        <taxon>Fabales</taxon>
        <taxon>Fabaceae</taxon>
        <taxon>Papilionoideae</taxon>
        <taxon>50 kb inversion clade</taxon>
        <taxon>NPAAA clade</taxon>
        <taxon>Hologalegina</taxon>
        <taxon>IRL clade</taxon>
        <taxon>Trifolieae</taxon>
        <taxon>Trifolium</taxon>
    </lineage>
</organism>
<reference evidence="1 2" key="1">
    <citation type="journal article" date="2018" name="Front. Plant Sci.">
        <title>Red Clover (Trifolium pratense) and Zigzag Clover (T. medium) - A Picture of Genomic Similarities and Differences.</title>
        <authorList>
            <person name="Dluhosova J."/>
            <person name="Istvanek J."/>
            <person name="Nedelnik J."/>
            <person name="Repkova J."/>
        </authorList>
    </citation>
    <scope>NUCLEOTIDE SEQUENCE [LARGE SCALE GENOMIC DNA]</scope>
    <source>
        <strain evidence="2">cv. 10/8</strain>
        <tissue evidence="1">Leaf</tissue>
    </source>
</reference>
<dbReference type="Proteomes" id="UP000265520">
    <property type="component" value="Unassembled WGS sequence"/>
</dbReference>
<name>A0A392WBW0_9FABA</name>
<proteinExistence type="predicted"/>
<evidence type="ECO:0000313" key="1">
    <source>
        <dbReference type="EMBL" id="MCI97279.1"/>
    </source>
</evidence>
<keyword evidence="2" id="KW-1185">Reference proteome</keyword>
<accession>A0A392WBW0</accession>
<dbReference type="AlphaFoldDB" id="A0A392WBW0"/>
<evidence type="ECO:0000313" key="2">
    <source>
        <dbReference type="Proteomes" id="UP000265520"/>
    </source>
</evidence>
<protein>
    <submittedName>
        <fullName evidence="1">Uncharacterized protein</fullName>
    </submittedName>
</protein>
<comment type="caution">
    <text evidence="1">The sequence shown here is derived from an EMBL/GenBank/DDBJ whole genome shotgun (WGS) entry which is preliminary data.</text>
</comment>
<sequence>EESSGTEISTISLLESPTVMIPPLLPRIEAFTMNPSFPPLLSHELYLSLALAQVLPFSWFWKL</sequence>